<evidence type="ECO:0000256" key="6">
    <source>
        <dbReference type="RuleBase" id="RU003915"/>
    </source>
</evidence>
<feature type="chain" id="PRO_5020565866" description="Peptidyl-prolyl cis-trans isomerase" evidence="7">
    <location>
        <begin position="19"/>
        <end position="320"/>
    </location>
</feature>
<evidence type="ECO:0000256" key="5">
    <source>
        <dbReference type="PROSITE-ProRule" id="PRU00277"/>
    </source>
</evidence>
<evidence type="ECO:0000259" key="8">
    <source>
        <dbReference type="PROSITE" id="PS50059"/>
    </source>
</evidence>
<evidence type="ECO:0000256" key="7">
    <source>
        <dbReference type="SAM" id="SignalP"/>
    </source>
</evidence>
<dbReference type="EMBL" id="SGXA01000001">
    <property type="protein sequence ID" value="RZS76032.1"/>
    <property type="molecule type" value="Genomic_DNA"/>
</dbReference>
<accession>A0A4Q7N4S8</accession>
<dbReference type="PANTHER" id="PTHR43811:SF26">
    <property type="entry name" value="PEPTIDYL-PROLYL CIS-TRANS ISOMERASE FKBP16-1, CHLOROPLASTIC"/>
    <property type="match status" value="1"/>
</dbReference>
<feature type="signal peptide" evidence="7">
    <location>
        <begin position="1"/>
        <end position="18"/>
    </location>
</feature>
<evidence type="ECO:0000313" key="9">
    <source>
        <dbReference type="EMBL" id="RZS76032.1"/>
    </source>
</evidence>
<evidence type="ECO:0000313" key="10">
    <source>
        <dbReference type="Proteomes" id="UP000293874"/>
    </source>
</evidence>
<dbReference type="GO" id="GO:0003755">
    <property type="term" value="F:peptidyl-prolyl cis-trans isomerase activity"/>
    <property type="evidence" value="ECO:0007669"/>
    <property type="project" value="UniProtKB-UniRule"/>
</dbReference>
<dbReference type="PROSITE" id="PS50059">
    <property type="entry name" value="FKBP_PPIASE"/>
    <property type="match status" value="1"/>
</dbReference>
<feature type="domain" description="PPIase FKBP-type" evidence="8">
    <location>
        <begin position="207"/>
        <end position="304"/>
    </location>
</feature>
<evidence type="ECO:0000256" key="1">
    <source>
        <dbReference type="ARBA" id="ARBA00000971"/>
    </source>
</evidence>
<protein>
    <recommendedName>
        <fullName evidence="6">Peptidyl-prolyl cis-trans isomerase</fullName>
        <ecNumber evidence="6">5.2.1.8</ecNumber>
    </recommendedName>
</protein>
<dbReference type="Pfam" id="PF00254">
    <property type="entry name" value="FKBP_C"/>
    <property type="match status" value="1"/>
</dbReference>
<evidence type="ECO:0000256" key="2">
    <source>
        <dbReference type="ARBA" id="ARBA00006577"/>
    </source>
</evidence>
<reference evidence="9 10" key="1">
    <citation type="submission" date="2019-02" db="EMBL/GenBank/DDBJ databases">
        <title>Genomic Encyclopedia of Type Strains, Phase IV (KMG-IV): sequencing the most valuable type-strain genomes for metagenomic binning, comparative biology and taxonomic classification.</title>
        <authorList>
            <person name="Goeker M."/>
        </authorList>
    </citation>
    <scope>NUCLEOTIDE SEQUENCE [LARGE SCALE GENOMIC DNA]</scope>
    <source>
        <strain evidence="9 10">DSM 18116</strain>
    </source>
</reference>
<gene>
    <name evidence="9" type="ORF">EV199_1908</name>
</gene>
<comment type="catalytic activity">
    <reaction evidence="1 5 6">
        <text>[protein]-peptidylproline (omega=180) = [protein]-peptidylproline (omega=0)</text>
        <dbReference type="Rhea" id="RHEA:16237"/>
        <dbReference type="Rhea" id="RHEA-COMP:10747"/>
        <dbReference type="Rhea" id="RHEA-COMP:10748"/>
        <dbReference type="ChEBI" id="CHEBI:83833"/>
        <dbReference type="ChEBI" id="CHEBI:83834"/>
        <dbReference type="EC" id="5.2.1.8"/>
    </reaction>
</comment>
<organism evidence="9 10">
    <name type="scientific">Pseudobacter ginsenosidimutans</name>
    <dbReference type="NCBI Taxonomy" id="661488"/>
    <lineage>
        <taxon>Bacteria</taxon>
        <taxon>Pseudomonadati</taxon>
        <taxon>Bacteroidota</taxon>
        <taxon>Chitinophagia</taxon>
        <taxon>Chitinophagales</taxon>
        <taxon>Chitinophagaceae</taxon>
        <taxon>Pseudobacter</taxon>
    </lineage>
</organism>
<dbReference type="SUPFAM" id="SSF54534">
    <property type="entry name" value="FKBP-like"/>
    <property type="match status" value="1"/>
</dbReference>
<evidence type="ECO:0000256" key="4">
    <source>
        <dbReference type="ARBA" id="ARBA00023235"/>
    </source>
</evidence>
<keyword evidence="7" id="KW-0732">Signal</keyword>
<dbReference type="AlphaFoldDB" id="A0A4Q7N4S8"/>
<sequence length="320" mass="34557">MKKTTILLSGLAIALGFAACSGGGSFKKTKSGLMYKIQSDDNSQPVVKRGNILKLYFQQKSGDTTFGDNYGKMPLYAPVDSVGSTYNPAEIFVLLRKGDSATVVLVPDTLLKKGAQLPPFIKRKDKIVLSFRVADVFTSDSLAEVDRNAEMMKEQARMKIEAEGQKTKDAAGLDAYVKKNNLTVQKTPNGVYYHITSTQNGAAIDTGDVVAIKYTGYTTEGKYFDSNMDSTKQTQPHSMEPFSFQAAGQGAIPGMTEAILFFKKGDKGRMLIPSVLAYGANPQPGGPIKPNENLIFDIEVVDVKKRSEAPAPGAVPHAGH</sequence>
<dbReference type="OrthoDB" id="9814548at2"/>
<comment type="caution">
    <text evidence="9">The sequence shown here is derived from an EMBL/GenBank/DDBJ whole genome shotgun (WGS) entry which is preliminary data.</text>
</comment>
<dbReference type="RefSeq" id="WP_130540354.1">
    <property type="nucleotide sequence ID" value="NZ_CP042431.1"/>
</dbReference>
<comment type="similarity">
    <text evidence="2 6">Belongs to the FKBP-type PPIase family.</text>
</comment>
<dbReference type="EC" id="5.2.1.8" evidence="6"/>
<dbReference type="PROSITE" id="PS51257">
    <property type="entry name" value="PROKAR_LIPOPROTEIN"/>
    <property type="match status" value="1"/>
</dbReference>
<proteinExistence type="inferred from homology"/>
<dbReference type="InterPro" id="IPR001179">
    <property type="entry name" value="PPIase_FKBP_dom"/>
</dbReference>
<keyword evidence="4 5" id="KW-0413">Isomerase</keyword>
<keyword evidence="3 5" id="KW-0697">Rotamase</keyword>
<dbReference type="Proteomes" id="UP000293874">
    <property type="component" value="Unassembled WGS sequence"/>
</dbReference>
<dbReference type="PANTHER" id="PTHR43811">
    <property type="entry name" value="FKBP-TYPE PEPTIDYL-PROLYL CIS-TRANS ISOMERASE FKPA"/>
    <property type="match status" value="1"/>
</dbReference>
<dbReference type="InterPro" id="IPR046357">
    <property type="entry name" value="PPIase_dom_sf"/>
</dbReference>
<dbReference type="Gene3D" id="3.10.50.40">
    <property type="match status" value="1"/>
</dbReference>
<name>A0A4Q7N4S8_9BACT</name>
<keyword evidence="10" id="KW-1185">Reference proteome</keyword>
<evidence type="ECO:0000256" key="3">
    <source>
        <dbReference type="ARBA" id="ARBA00023110"/>
    </source>
</evidence>